<name>A0A9D3U8H1_9ROSI</name>
<protein>
    <submittedName>
        <fullName evidence="2">Uncharacterized protein</fullName>
    </submittedName>
</protein>
<gene>
    <name evidence="2" type="ORF">J1N35_043872</name>
</gene>
<dbReference type="AlphaFoldDB" id="A0A9D3U8H1"/>
<organism evidence="2 3">
    <name type="scientific">Gossypium stocksii</name>
    <dbReference type="NCBI Taxonomy" id="47602"/>
    <lineage>
        <taxon>Eukaryota</taxon>
        <taxon>Viridiplantae</taxon>
        <taxon>Streptophyta</taxon>
        <taxon>Embryophyta</taxon>
        <taxon>Tracheophyta</taxon>
        <taxon>Spermatophyta</taxon>
        <taxon>Magnoliopsida</taxon>
        <taxon>eudicotyledons</taxon>
        <taxon>Gunneridae</taxon>
        <taxon>Pentapetalae</taxon>
        <taxon>rosids</taxon>
        <taxon>malvids</taxon>
        <taxon>Malvales</taxon>
        <taxon>Malvaceae</taxon>
        <taxon>Malvoideae</taxon>
        <taxon>Gossypium</taxon>
    </lineage>
</organism>
<feature type="region of interest" description="Disordered" evidence="1">
    <location>
        <begin position="85"/>
        <end position="104"/>
    </location>
</feature>
<evidence type="ECO:0000313" key="2">
    <source>
        <dbReference type="EMBL" id="KAH1031698.1"/>
    </source>
</evidence>
<dbReference type="EMBL" id="JAIQCV010000013">
    <property type="protein sequence ID" value="KAH1031698.1"/>
    <property type="molecule type" value="Genomic_DNA"/>
</dbReference>
<keyword evidence="3" id="KW-1185">Reference proteome</keyword>
<dbReference type="Proteomes" id="UP000828251">
    <property type="component" value="Unassembled WGS sequence"/>
</dbReference>
<sequence>MYGSDRAGDDVERTAFRKIEKKHKLYYENSKSTKNALTLDEQCTWIRESLTNFLQPPSRTNHNVIYGPMSNLFVAAKEGKVFVEEERSDNGLDSEPSASVSNEGSHRWKFYKEDIA</sequence>
<dbReference type="OrthoDB" id="6614653at2759"/>
<evidence type="ECO:0000313" key="3">
    <source>
        <dbReference type="Proteomes" id="UP000828251"/>
    </source>
</evidence>
<evidence type="ECO:0000256" key="1">
    <source>
        <dbReference type="SAM" id="MobiDB-lite"/>
    </source>
</evidence>
<reference evidence="2 3" key="1">
    <citation type="journal article" date="2021" name="Plant Biotechnol. J.">
        <title>Multi-omics assisted identification of the key and species-specific regulatory components of drought-tolerant mechanisms in Gossypium stocksii.</title>
        <authorList>
            <person name="Yu D."/>
            <person name="Ke L."/>
            <person name="Zhang D."/>
            <person name="Wu Y."/>
            <person name="Sun Y."/>
            <person name="Mei J."/>
            <person name="Sun J."/>
            <person name="Sun Y."/>
        </authorList>
    </citation>
    <scope>NUCLEOTIDE SEQUENCE [LARGE SCALE GENOMIC DNA]</scope>
    <source>
        <strain evidence="3">cv. E1</strain>
        <tissue evidence="2">Leaf</tissue>
    </source>
</reference>
<comment type="caution">
    <text evidence="2">The sequence shown here is derived from an EMBL/GenBank/DDBJ whole genome shotgun (WGS) entry which is preliminary data.</text>
</comment>
<proteinExistence type="predicted"/>
<accession>A0A9D3U8H1</accession>